<dbReference type="RefSeq" id="WP_003454418.1">
    <property type="nucleotide sequence ID" value="NZ_CEDY01000014.1"/>
</dbReference>
<gene>
    <name evidence="1" type="ORF">ERS132414_00937</name>
</gene>
<dbReference type="EMBL" id="FIHA01000014">
    <property type="protein sequence ID" value="CYU81272.1"/>
    <property type="molecule type" value="Genomic_DNA"/>
</dbReference>
<dbReference type="Proteomes" id="UP000072794">
    <property type="component" value="Unassembled WGS sequence"/>
</dbReference>
<name>A0A116L9S6_STRSU</name>
<organism evidence="1 2">
    <name type="scientific">Streptococcus suis</name>
    <dbReference type="NCBI Taxonomy" id="1307"/>
    <lineage>
        <taxon>Bacteria</taxon>
        <taxon>Bacillati</taxon>
        <taxon>Bacillota</taxon>
        <taxon>Bacilli</taxon>
        <taxon>Lactobacillales</taxon>
        <taxon>Streptococcaceae</taxon>
        <taxon>Streptococcus</taxon>
    </lineage>
</organism>
<protein>
    <submittedName>
        <fullName evidence="1">Uncharacterized protein</fullName>
    </submittedName>
</protein>
<evidence type="ECO:0000313" key="1">
    <source>
        <dbReference type="EMBL" id="CYU81272.1"/>
    </source>
</evidence>
<proteinExistence type="predicted"/>
<evidence type="ECO:0000313" key="2">
    <source>
        <dbReference type="Proteomes" id="UP000072794"/>
    </source>
</evidence>
<accession>A0A116L9S6</accession>
<dbReference type="AlphaFoldDB" id="A0A116L9S6"/>
<reference evidence="1 2" key="1">
    <citation type="submission" date="2016-02" db="EMBL/GenBank/DDBJ databases">
        <authorList>
            <consortium name="Pathogen Informatics"/>
        </authorList>
    </citation>
    <scope>NUCLEOTIDE SEQUENCE [LARGE SCALE GENOMIC DNA]</scope>
    <source>
        <strain evidence="1 2">LSS52</strain>
    </source>
</reference>
<sequence>MKIKERNPPIKEYVKQVGNTIFTVKSLESTDAKQPIKLIIKKILENKIKT</sequence>